<proteinExistence type="inferred from homology"/>
<dbReference type="Pfam" id="PF25876">
    <property type="entry name" value="HH_MFP_RND"/>
    <property type="match status" value="1"/>
</dbReference>
<dbReference type="InterPro" id="IPR058625">
    <property type="entry name" value="MdtA-like_BSH"/>
</dbReference>
<dbReference type="InterPro" id="IPR006143">
    <property type="entry name" value="RND_pump_MFP"/>
</dbReference>
<feature type="region of interest" description="Disordered" evidence="4">
    <location>
        <begin position="378"/>
        <end position="413"/>
    </location>
</feature>
<dbReference type="InterPro" id="IPR058624">
    <property type="entry name" value="MdtA-like_HH"/>
</dbReference>
<dbReference type="Pfam" id="PF25989">
    <property type="entry name" value="YknX_C"/>
    <property type="match status" value="1"/>
</dbReference>
<feature type="coiled-coil region" evidence="3">
    <location>
        <begin position="151"/>
        <end position="178"/>
    </location>
</feature>
<dbReference type="PANTHER" id="PTHR30158">
    <property type="entry name" value="ACRA/E-RELATED COMPONENT OF DRUG EFFLUX TRANSPORTER"/>
    <property type="match status" value="1"/>
</dbReference>
<keyword evidence="10" id="KW-1185">Reference proteome</keyword>
<dbReference type="InterPro" id="IPR058637">
    <property type="entry name" value="YknX-like_C"/>
</dbReference>
<accession>A0A9X1UKI2</accession>
<evidence type="ECO:0000313" key="9">
    <source>
        <dbReference type="EMBL" id="MCG5074261.1"/>
    </source>
</evidence>
<dbReference type="FunFam" id="2.40.420.20:FF:000001">
    <property type="entry name" value="Efflux RND transporter periplasmic adaptor subunit"/>
    <property type="match status" value="1"/>
</dbReference>
<reference evidence="9" key="1">
    <citation type="submission" date="2022-01" db="EMBL/GenBank/DDBJ databases">
        <title>Genome sequence and assembly of Parabukholderia sp. RG36.</title>
        <authorList>
            <person name="Chhetri G."/>
        </authorList>
    </citation>
    <scope>NUCLEOTIDE SEQUENCE</scope>
    <source>
        <strain evidence="9">RG36</strain>
    </source>
</reference>
<dbReference type="Gene3D" id="1.10.287.470">
    <property type="entry name" value="Helix hairpin bin"/>
    <property type="match status" value="1"/>
</dbReference>
<dbReference type="Gene3D" id="2.40.50.100">
    <property type="match status" value="1"/>
</dbReference>
<dbReference type="RefSeq" id="WP_238464124.1">
    <property type="nucleotide sequence ID" value="NZ_JAKLJA010000008.1"/>
</dbReference>
<evidence type="ECO:0000256" key="2">
    <source>
        <dbReference type="ARBA" id="ARBA00009477"/>
    </source>
</evidence>
<feature type="domain" description="Multidrug resistance protein MdtA-like barrel-sandwich hybrid" evidence="6">
    <location>
        <begin position="72"/>
        <end position="214"/>
    </location>
</feature>
<evidence type="ECO:0000259" key="7">
    <source>
        <dbReference type="Pfam" id="PF25944"/>
    </source>
</evidence>
<evidence type="ECO:0000313" key="10">
    <source>
        <dbReference type="Proteomes" id="UP001139308"/>
    </source>
</evidence>
<gene>
    <name evidence="9" type="ORF">L5014_12960</name>
</gene>
<evidence type="ECO:0000256" key="4">
    <source>
        <dbReference type="SAM" id="MobiDB-lite"/>
    </source>
</evidence>
<comment type="caution">
    <text evidence="9">The sequence shown here is derived from an EMBL/GenBank/DDBJ whole genome shotgun (WGS) entry which is preliminary data.</text>
</comment>
<organism evidence="9 10">
    <name type="scientific">Paraburkholderia tagetis</name>
    <dbReference type="NCBI Taxonomy" id="2913261"/>
    <lineage>
        <taxon>Bacteria</taxon>
        <taxon>Pseudomonadati</taxon>
        <taxon>Pseudomonadota</taxon>
        <taxon>Betaproteobacteria</taxon>
        <taxon>Burkholderiales</taxon>
        <taxon>Burkholderiaceae</taxon>
        <taxon>Paraburkholderia</taxon>
    </lineage>
</organism>
<dbReference type="GO" id="GO:0030313">
    <property type="term" value="C:cell envelope"/>
    <property type="evidence" value="ECO:0007669"/>
    <property type="project" value="UniProtKB-SubCell"/>
</dbReference>
<evidence type="ECO:0000259" key="6">
    <source>
        <dbReference type="Pfam" id="PF25917"/>
    </source>
</evidence>
<dbReference type="Gene3D" id="2.40.420.20">
    <property type="match status" value="1"/>
</dbReference>
<keyword evidence="3" id="KW-0175">Coiled coil</keyword>
<evidence type="ECO:0000256" key="1">
    <source>
        <dbReference type="ARBA" id="ARBA00004196"/>
    </source>
</evidence>
<evidence type="ECO:0000256" key="3">
    <source>
        <dbReference type="SAM" id="Coils"/>
    </source>
</evidence>
<dbReference type="Pfam" id="PF25917">
    <property type="entry name" value="BSH_RND"/>
    <property type="match status" value="1"/>
</dbReference>
<comment type="subcellular location">
    <subcellularLocation>
        <location evidence="1">Cell envelope</location>
    </subcellularLocation>
</comment>
<dbReference type="Gene3D" id="2.40.30.170">
    <property type="match status" value="1"/>
</dbReference>
<feature type="domain" description="YknX-like C-terminal permuted SH3-like" evidence="8">
    <location>
        <begin position="313"/>
        <end position="376"/>
    </location>
</feature>
<feature type="compositionally biased region" description="Low complexity" evidence="4">
    <location>
        <begin position="388"/>
        <end position="407"/>
    </location>
</feature>
<dbReference type="NCBIfam" id="TIGR01730">
    <property type="entry name" value="RND_mfp"/>
    <property type="match status" value="1"/>
</dbReference>
<dbReference type="Proteomes" id="UP001139308">
    <property type="component" value="Unassembled WGS sequence"/>
</dbReference>
<dbReference type="GO" id="GO:0046677">
    <property type="term" value="P:response to antibiotic"/>
    <property type="evidence" value="ECO:0007669"/>
    <property type="project" value="TreeGrafter"/>
</dbReference>
<feature type="domain" description="Multidrug resistance protein MdtA-like alpha-helical hairpin" evidence="5">
    <location>
        <begin position="113"/>
        <end position="182"/>
    </location>
</feature>
<dbReference type="InterPro" id="IPR058626">
    <property type="entry name" value="MdtA-like_b-barrel"/>
</dbReference>
<dbReference type="EMBL" id="JAKLJA010000008">
    <property type="protein sequence ID" value="MCG5074261.1"/>
    <property type="molecule type" value="Genomic_DNA"/>
</dbReference>
<comment type="similarity">
    <text evidence="2">Belongs to the membrane fusion protein (MFP) (TC 8.A.1) family.</text>
</comment>
<evidence type="ECO:0000259" key="8">
    <source>
        <dbReference type="Pfam" id="PF25989"/>
    </source>
</evidence>
<feature type="domain" description="Multidrug resistance protein MdtA-like beta-barrel" evidence="7">
    <location>
        <begin position="220"/>
        <end position="300"/>
    </location>
</feature>
<dbReference type="PANTHER" id="PTHR30158:SF10">
    <property type="entry name" value="CATION EFFLUX PUMP"/>
    <property type="match status" value="1"/>
</dbReference>
<protein>
    <submittedName>
        <fullName evidence="9">Efflux RND transporter periplasmic adaptor subunit</fullName>
    </submittedName>
</protein>
<evidence type="ECO:0000259" key="5">
    <source>
        <dbReference type="Pfam" id="PF25876"/>
    </source>
</evidence>
<dbReference type="GO" id="GO:0005886">
    <property type="term" value="C:plasma membrane"/>
    <property type="evidence" value="ECO:0007669"/>
    <property type="project" value="TreeGrafter"/>
</dbReference>
<dbReference type="AlphaFoldDB" id="A0A9X1UKI2"/>
<name>A0A9X1UKI2_9BURK</name>
<sequence>MSLNSHSRKRIALAVAAVLVVAGFGSLVAMRLDSHPAVAAEAPPAPEVDVAAVLKRNVTDWQTYSGRMAAVEKVEVRPQVSGTIVSVNFRDGALVKKGDTLFVIDPRPYQAAVDQAAAQVAAAQARTGYAQSDWARAQRLIGDNAIAKRDYDEKQNAAREAGANLKAAQAALEAAQINLGYTRIVAPVSGRVSRAEITVGNVVSAGASAPPLTTLVSVSPIYAEFDADEQTYLDYISRMKVGSKVPVELGLANETGYSRSGTIESVDNRLDTSSGTIRVRARFDNTDGALVPGLYARIKVSGSAPHPALLVDEAAIGTDQDKKFVYVVDGAGKVAYRNVRIGGQQGNLRVILGGLQAGDQVIVNGTQRVRPGEAVRSHEVPMNGDPDAGVANASAPSVANSASKSAPTPARTS</sequence>
<dbReference type="GO" id="GO:0022857">
    <property type="term" value="F:transmembrane transporter activity"/>
    <property type="evidence" value="ECO:0007669"/>
    <property type="project" value="InterPro"/>
</dbReference>
<dbReference type="SUPFAM" id="SSF111369">
    <property type="entry name" value="HlyD-like secretion proteins"/>
    <property type="match status" value="1"/>
</dbReference>
<dbReference type="Pfam" id="PF25944">
    <property type="entry name" value="Beta-barrel_RND"/>
    <property type="match status" value="1"/>
</dbReference>